<evidence type="ECO:0000313" key="3">
    <source>
        <dbReference type="EMBL" id="ADD40203.1"/>
    </source>
</evidence>
<name>D3Q5Q4_STANL</name>
<accession>D3Q5Q4</accession>
<reference evidence="3 4" key="1">
    <citation type="journal article" date="2009" name="Stand. Genomic Sci.">
        <title>Complete genome sequence of Stackebrandtia nassauensis type strain (LLR-40K-21).</title>
        <authorList>
            <person name="Munk C."/>
            <person name="Lapidus A."/>
            <person name="Copeland A."/>
            <person name="Jando M."/>
            <person name="Mayilraj S."/>
            <person name="Glavina Del Rio T."/>
            <person name="Nolan M."/>
            <person name="Chen F."/>
            <person name="Lucas S."/>
            <person name="Tice H."/>
            <person name="Cheng J.F."/>
            <person name="Han C."/>
            <person name="Detter J.C."/>
            <person name="Bruce D."/>
            <person name="Goodwin L."/>
            <person name="Chain P."/>
            <person name="Pitluck S."/>
            <person name="Goker M."/>
            <person name="Ovchinikova G."/>
            <person name="Pati A."/>
            <person name="Ivanova N."/>
            <person name="Mavromatis K."/>
            <person name="Chen A."/>
            <person name="Palaniappan K."/>
            <person name="Land M."/>
            <person name="Hauser L."/>
            <person name="Chang Y.J."/>
            <person name="Jeffries C.D."/>
            <person name="Bristow J."/>
            <person name="Eisen J.A."/>
            <person name="Markowitz V."/>
            <person name="Hugenholtz P."/>
            <person name="Kyrpides N.C."/>
            <person name="Klenk H.P."/>
        </authorList>
    </citation>
    <scope>NUCLEOTIDE SEQUENCE [LARGE SCALE GENOMIC DNA]</scope>
    <source>
        <strain evidence="4">DSM 44728 / CIP 108903 / NRRL B-16338 / NBRC 102104 / LLR-40K-21</strain>
    </source>
</reference>
<gene>
    <name evidence="3" type="ordered locus">Snas_0488</name>
</gene>
<evidence type="ECO:0000256" key="1">
    <source>
        <dbReference type="SAM" id="MobiDB-lite"/>
    </source>
</evidence>
<evidence type="ECO:0000256" key="2">
    <source>
        <dbReference type="SAM" id="Phobius"/>
    </source>
</evidence>
<dbReference type="HOGENOM" id="CLU_1502576_0_0_11"/>
<proteinExistence type="predicted"/>
<keyword evidence="2" id="KW-1133">Transmembrane helix</keyword>
<keyword evidence="4" id="KW-1185">Reference proteome</keyword>
<evidence type="ECO:0000313" key="4">
    <source>
        <dbReference type="Proteomes" id="UP000000844"/>
    </source>
</evidence>
<sequence>MSVQQPRTRQAEGEADSYPDPKRSWGRSGSLLGTWGVLLVAVYLAGWMFDGLVDKSPESNLDKPVEDANQTARRVLQFSLVHREPTKADPLLCDGFTGLTPKQLTKELTDWEASEGVLSEATVTFENVNGEAVDGGTLFPMRVELEVDPSFIVWNYDVTVKPDGDSFCVSKVENVTSDD</sequence>
<keyword evidence="2" id="KW-0812">Transmembrane</keyword>
<dbReference type="Proteomes" id="UP000000844">
    <property type="component" value="Chromosome"/>
</dbReference>
<organism evidence="3 4">
    <name type="scientific">Stackebrandtia nassauensis (strain DSM 44728 / CIP 108903 / NRRL B-16338 / NBRC 102104 / LLR-40K-21)</name>
    <dbReference type="NCBI Taxonomy" id="446470"/>
    <lineage>
        <taxon>Bacteria</taxon>
        <taxon>Bacillati</taxon>
        <taxon>Actinomycetota</taxon>
        <taxon>Actinomycetes</taxon>
        <taxon>Glycomycetales</taxon>
        <taxon>Glycomycetaceae</taxon>
        <taxon>Stackebrandtia</taxon>
    </lineage>
</organism>
<keyword evidence="2" id="KW-0472">Membrane</keyword>
<dbReference type="EMBL" id="CP001778">
    <property type="protein sequence ID" value="ADD40203.1"/>
    <property type="molecule type" value="Genomic_DNA"/>
</dbReference>
<feature type="region of interest" description="Disordered" evidence="1">
    <location>
        <begin position="1"/>
        <end position="23"/>
    </location>
</feature>
<feature type="transmembrane region" description="Helical" evidence="2">
    <location>
        <begin position="31"/>
        <end position="49"/>
    </location>
</feature>
<dbReference type="STRING" id="446470.Snas_0488"/>
<dbReference type="KEGG" id="sna:Snas_0488"/>
<dbReference type="AlphaFoldDB" id="D3Q5Q4"/>
<protein>
    <submittedName>
        <fullName evidence="3">Uncharacterized protein</fullName>
    </submittedName>
</protein>